<dbReference type="CDD" id="cd00085">
    <property type="entry name" value="HNHc"/>
    <property type="match status" value="1"/>
</dbReference>
<dbReference type="EMBL" id="MYFM01000012">
    <property type="protein sequence ID" value="OVE94960.1"/>
    <property type="molecule type" value="Genomic_DNA"/>
</dbReference>
<name>A0A202F3I0_9LACO</name>
<evidence type="ECO:0000259" key="5">
    <source>
        <dbReference type="SMART" id="SM00507"/>
    </source>
</evidence>
<feature type="domain" description="HNH nuclease" evidence="5">
    <location>
        <begin position="88"/>
        <end position="144"/>
    </location>
</feature>
<dbReference type="AlphaFoldDB" id="A0A202F3I0"/>
<evidence type="ECO:0000313" key="6">
    <source>
        <dbReference type="EMBL" id="OVE94960.1"/>
    </source>
</evidence>
<evidence type="ECO:0000256" key="1">
    <source>
        <dbReference type="ARBA" id="ARBA00022722"/>
    </source>
</evidence>
<dbReference type="PANTHER" id="PTHR41286">
    <property type="entry name" value="HNH NUCLEASE YAJD-RELATED"/>
    <property type="match status" value="1"/>
</dbReference>
<dbReference type="GO" id="GO:0003676">
    <property type="term" value="F:nucleic acid binding"/>
    <property type="evidence" value="ECO:0007669"/>
    <property type="project" value="InterPro"/>
</dbReference>
<dbReference type="GO" id="GO:0016787">
    <property type="term" value="F:hydrolase activity"/>
    <property type="evidence" value="ECO:0007669"/>
    <property type="project" value="UniProtKB-KW"/>
</dbReference>
<organism evidence="6 7">
    <name type="scientific">Companilactobacillus bobalius</name>
    <dbReference type="NCBI Taxonomy" id="2801451"/>
    <lineage>
        <taxon>Bacteria</taxon>
        <taxon>Bacillati</taxon>
        <taxon>Bacillota</taxon>
        <taxon>Bacilli</taxon>
        <taxon>Lactobacillales</taxon>
        <taxon>Lactobacillaceae</taxon>
        <taxon>Companilactobacillus</taxon>
    </lineage>
</organism>
<dbReference type="InterPro" id="IPR003615">
    <property type="entry name" value="HNH_nuc"/>
</dbReference>
<reference evidence="6 7" key="1">
    <citation type="submission" date="2017-03" db="EMBL/GenBank/DDBJ databases">
        <title>Genome sequence of Lactobacillus bobalius KACC 16343.</title>
        <authorList>
            <person name="Chun J."/>
        </authorList>
    </citation>
    <scope>NUCLEOTIDE SEQUENCE [LARGE SCALE GENOMIC DNA]</scope>
    <source>
        <strain evidence="6 7">KACC 16343</strain>
    </source>
</reference>
<comment type="caution">
    <text evidence="6">The sequence shown here is derived from an EMBL/GenBank/DDBJ whole genome shotgun (WGS) entry which is preliminary data.</text>
</comment>
<dbReference type="SMART" id="SM00507">
    <property type="entry name" value="HNHc"/>
    <property type="match status" value="1"/>
</dbReference>
<dbReference type="InterPro" id="IPR002711">
    <property type="entry name" value="HNH"/>
</dbReference>
<dbReference type="Proteomes" id="UP000196232">
    <property type="component" value="Unassembled WGS sequence"/>
</dbReference>
<sequence length="182" mass="21421">MIVLLPEKTVFIMTFVRRCKHSGCHNLVSGNSPFCNEHTADLSAYEYRIAKQRSHIKRHQQEYNATARAANDERKQRDGFYHSREWKHIRLSVLERDNYVCQYCYRFGIVRPANTVDHIVPGQVAPELIRDTSNLAVICRGCHSRKTDWEHKFYHTGYKNNNQKIQKDILLKDISELPNFSK</sequence>
<dbReference type="PANTHER" id="PTHR41286:SF1">
    <property type="entry name" value="HNH NUCLEASE YAJD-RELATED"/>
    <property type="match status" value="1"/>
</dbReference>
<dbReference type="GO" id="GO:0008270">
    <property type="term" value="F:zinc ion binding"/>
    <property type="evidence" value="ECO:0007669"/>
    <property type="project" value="InterPro"/>
</dbReference>
<keyword evidence="1" id="KW-0540">Nuclease</keyword>
<comment type="similarity">
    <text evidence="3">Belongs to the HNH nuclease family.</text>
</comment>
<dbReference type="GO" id="GO:0004519">
    <property type="term" value="F:endonuclease activity"/>
    <property type="evidence" value="ECO:0007669"/>
    <property type="project" value="InterPro"/>
</dbReference>
<dbReference type="Pfam" id="PF01844">
    <property type="entry name" value="HNH"/>
    <property type="match status" value="1"/>
</dbReference>
<accession>A0A202F3I0</accession>
<dbReference type="Gene3D" id="1.10.30.50">
    <property type="match status" value="1"/>
</dbReference>
<proteinExistence type="inferred from homology"/>
<evidence type="ECO:0000256" key="2">
    <source>
        <dbReference type="ARBA" id="ARBA00022801"/>
    </source>
</evidence>
<dbReference type="GO" id="GO:0005829">
    <property type="term" value="C:cytosol"/>
    <property type="evidence" value="ECO:0007669"/>
    <property type="project" value="TreeGrafter"/>
</dbReference>
<keyword evidence="2" id="KW-0378">Hydrolase</keyword>
<evidence type="ECO:0000256" key="3">
    <source>
        <dbReference type="ARBA" id="ARBA00038412"/>
    </source>
</evidence>
<protein>
    <recommendedName>
        <fullName evidence="4">Putative HNH nuclease YajD</fullName>
    </recommendedName>
</protein>
<evidence type="ECO:0000256" key="4">
    <source>
        <dbReference type="ARBA" id="ARBA00040194"/>
    </source>
</evidence>
<evidence type="ECO:0000313" key="7">
    <source>
        <dbReference type="Proteomes" id="UP000196232"/>
    </source>
</evidence>
<gene>
    <name evidence="6" type="ORF">LKACC16343_02761</name>
</gene>